<dbReference type="Pfam" id="PF04340">
    <property type="entry name" value="DUF484"/>
    <property type="match status" value="1"/>
</dbReference>
<dbReference type="EMBL" id="DRNF01000329">
    <property type="protein sequence ID" value="HHJ81010.1"/>
    <property type="molecule type" value="Genomic_DNA"/>
</dbReference>
<evidence type="ECO:0000313" key="2">
    <source>
        <dbReference type="EMBL" id="HHJ81010.1"/>
    </source>
</evidence>
<dbReference type="PANTHER" id="PTHR38765:SF1">
    <property type="entry name" value="DUF484 DOMAIN-CONTAINING PROTEIN"/>
    <property type="match status" value="1"/>
</dbReference>
<protein>
    <submittedName>
        <fullName evidence="2">DUF484 family protein</fullName>
    </submittedName>
</protein>
<sequence length="256" mass="28368">MSSTQDPQAQQPTPLDAESIAEYLHQNPEFFEENPDVLAELNISHQVSGAISLVERQLGTLRQQNKKFKTQLDSLIQIARDNDKLNERMHKLTLNLMDANCLNDINIALDDSLRGDFEADAVSIKLFVDPDQTSIDSNDNLTSDLIQTIFVPLEDPGLDSFKSILSNEKPICGPLQPEQLSYMFGDQADDIKSTALIPLGGDRCSSIGCDYLGILAIGSRDENRFHANIGTLFLSNLGDILSRGIRPYVAEKETDE</sequence>
<proteinExistence type="predicted"/>
<accession>A0A832J3L8</accession>
<dbReference type="AlphaFoldDB" id="A0A832J3L8"/>
<dbReference type="Gene3D" id="3.30.450.40">
    <property type="match status" value="1"/>
</dbReference>
<keyword evidence="1" id="KW-0175">Coiled coil</keyword>
<dbReference type="InterPro" id="IPR007435">
    <property type="entry name" value="DUF484"/>
</dbReference>
<reference evidence="2" key="1">
    <citation type="journal article" date="2020" name="mSystems">
        <title>Genome- and Community-Level Interaction Insights into Carbon Utilization and Element Cycling Functions of Hydrothermarchaeota in Hydrothermal Sediment.</title>
        <authorList>
            <person name="Zhou Z."/>
            <person name="Liu Y."/>
            <person name="Xu W."/>
            <person name="Pan J."/>
            <person name="Luo Z.H."/>
            <person name="Li M."/>
        </authorList>
    </citation>
    <scope>NUCLEOTIDE SEQUENCE [LARGE SCALE GENOMIC DNA]</scope>
    <source>
        <strain evidence="2">HyVt-505</strain>
    </source>
</reference>
<gene>
    <name evidence="2" type="ORF">ENJ65_05205</name>
</gene>
<dbReference type="InterPro" id="IPR029016">
    <property type="entry name" value="GAF-like_dom_sf"/>
</dbReference>
<dbReference type="PANTHER" id="PTHR38765">
    <property type="entry name" value="DUF484 DOMAIN-CONTAINING PROTEIN"/>
    <property type="match status" value="1"/>
</dbReference>
<evidence type="ECO:0000256" key="1">
    <source>
        <dbReference type="SAM" id="Coils"/>
    </source>
</evidence>
<name>A0A832J3L8_9GAMM</name>
<dbReference type="Proteomes" id="UP000885832">
    <property type="component" value="Unassembled WGS sequence"/>
</dbReference>
<feature type="coiled-coil region" evidence="1">
    <location>
        <begin position="75"/>
        <end position="102"/>
    </location>
</feature>
<organism evidence="2">
    <name type="scientific">Candidatus Tenderia electrophaga</name>
    <dbReference type="NCBI Taxonomy" id="1748243"/>
    <lineage>
        <taxon>Bacteria</taxon>
        <taxon>Pseudomonadati</taxon>
        <taxon>Pseudomonadota</taxon>
        <taxon>Gammaproteobacteria</taxon>
        <taxon>Candidatus Tenderiales</taxon>
        <taxon>Candidatus Tenderiaceae</taxon>
        <taxon>Candidatus Tenderia</taxon>
    </lineage>
</organism>
<comment type="caution">
    <text evidence="2">The sequence shown here is derived from an EMBL/GenBank/DDBJ whole genome shotgun (WGS) entry which is preliminary data.</text>
</comment>